<protein>
    <submittedName>
        <fullName evidence="1">Unnamed protein product</fullName>
    </submittedName>
</protein>
<gene>
    <name evidence="1" type="ORF">Pfra01_000278900</name>
</gene>
<proteinExistence type="predicted"/>
<dbReference type="OrthoDB" id="94772at2759"/>
<evidence type="ECO:0000313" key="1">
    <source>
        <dbReference type="EMBL" id="GMF21289.1"/>
    </source>
</evidence>
<comment type="caution">
    <text evidence="1">The sequence shown here is derived from an EMBL/GenBank/DDBJ whole genome shotgun (WGS) entry which is preliminary data.</text>
</comment>
<dbReference type="AlphaFoldDB" id="A0A9W6TX43"/>
<dbReference type="Proteomes" id="UP001165121">
    <property type="component" value="Unassembled WGS sequence"/>
</dbReference>
<reference evidence="1" key="1">
    <citation type="submission" date="2023-04" db="EMBL/GenBank/DDBJ databases">
        <title>Phytophthora fragariaefolia NBRC 109709.</title>
        <authorList>
            <person name="Ichikawa N."/>
            <person name="Sato H."/>
            <person name="Tonouchi N."/>
        </authorList>
    </citation>
    <scope>NUCLEOTIDE SEQUENCE</scope>
    <source>
        <strain evidence="1">NBRC 109709</strain>
    </source>
</reference>
<keyword evidence="2" id="KW-1185">Reference proteome</keyword>
<organism evidence="1 2">
    <name type="scientific">Phytophthora fragariaefolia</name>
    <dbReference type="NCBI Taxonomy" id="1490495"/>
    <lineage>
        <taxon>Eukaryota</taxon>
        <taxon>Sar</taxon>
        <taxon>Stramenopiles</taxon>
        <taxon>Oomycota</taxon>
        <taxon>Peronosporomycetes</taxon>
        <taxon>Peronosporales</taxon>
        <taxon>Peronosporaceae</taxon>
        <taxon>Phytophthora</taxon>
    </lineage>
</organism>
<evidence type="ECO:0000313" key="2">
    <source>
        <dbReference type="Proteomes" id="UP001165121"/>
    </source>
</evidence>
<name>A0A9W6TX43_9STRA</name>
<dbReference type="EMBL" id="BSXT01000223">
    <property type="protein sequence ID" value="GMF21289.1"/>
    <property type="molecule type" value="Genomic_DNA"/>
</dbReference>
<sequence>MYAKTYPALNHVADPAARQRLVHASAPPLIAGTQVNEDLRLLFSARMERQLRQVESQRGIVTRHELLAAVVREHAILTEHAAAQYPTMFAAVVSDNLSYPG</sequence>
<accession>A0A9W6TX43</accession>